<accession>A0AAP8MWQ4</accession>
<dbReference type="AlphaFoldDB" id="A0AAP8MWQ4"/>
<gene>
    <name evidence="1" type="ORF">BCS93_11110</name>
</gene>
<name>A0AAP8MWQ4_9VIBR</name>
<evidence type="ECO:0000313" key="2">
    <source>
        <dbReference type="Proteomes" id="UP000235611"/>
    </source>
</evidence>
<dbReference type="EMBL" id="MDBO01000075">
    <property type="protein sequence ID" value="PMP10216.1"/>
    <property type="molecule type" value="Genomic_DNA"/>
</dbReference>
<sequence>MSQISIAYIGPKKIKRDTITGSRQVFPRFEPIKVEKEVGVMLLQYDVFVEEKHLEAMKTRQEAIQKAEAEKQAKLEAEKQQRFEDAQRTIEIDGDTVDLNKLTKAKLATLVESQELDIEPCGPRETQPDFATRVFKALTEKVGD</sequence>
<proteinExistence type="predicted"/>
<organism evidence="1 2">
    <name type="scientific">Vibrio breoganii</name>
    <dbReference type="NCBI Taxonomy" id="553239"/>
    <lineage>
        <taxon>Bacteria</taxon>
        <taxon>Pseudomonadati</taxon>
        <taxon>Pseudomonadota</taxon>
        <taxon>Gammaproteobacteria</taxon>
        <taxon>Vibrionales</taxon>
        <taxon>Vibrionaceae</taxon>
        <taxon>Vibrio</taxon>
    </lineage>
</organism>
<protein>
    <submittedName>
        <fullName evidence="1">Uncharacterized protein</fullName>
    </submittedName>
</protein>
<comment type="caution">
    <text evidence="1">The sequence shown here is derived from an EMBL/GenBank/DDBJ whole genome shotgun (WGS) entry which is preliminary data.</text>
</comment>
<dbReference type="Proteomes" id="UP000235611">
    <property type="component" value="Unassembled WGS sequence"/>
</dbReference>
<reference evidence="2" key="1">
    <citation type="submission" date="2016-07" db="EMBL/GenBank/DDBJ databases">
        <title>Nontailed viruses are major unrecognized killers of bacteria in the ocean.</title>
        <authorList>
            <person name="Kauffman K."/>
            <person name="Hussain F."/>
            <person name="Yang J."/>
            <person name="Arevalo P."/>
            <person name="Brown J."/>
            <person name="Cutler M."/>
            <person name="Kelly L."/>
            <person name="Polz M.F."/>
        </authorList>
    </citation>
    <scope>NUCLEOTIDE SEQUENCE [LARGE SCALE GENOMIC DNA]</scope>
    <source>
        <strain evidence="2">10N.222.49.A5</strain>
    </source>
</reference>
<evidence type="ECO:0000313" key="1">
    <source>
        <dbReference type="EMBL" id="PMP10216.1"/>
    </source>
</evidence>
<dbReference type="RefSeq" id="WP_102477772.1">
    <property type="nucleotide sequence ID" value="NZ_MDBO01000075.1"/>
</dbReference>